<dbReference type="RefSeq" id="WP_058237504.1">
    <property type="nucleotide sequence ID" value="NZ_LT629792.1"/>
</dbReference>
<reference evidence="2 3" key="1">
    <citation type="submission" date="2016-10" db="EMBL/GenBank/DDBJ databases">
        <authorList>
            <person name="Varghese N."/>
            <person name="Submissions S."/>
        </authorList>
    </citation>
    <scope>NUCLEOTIDE SEQUENCE [LARGE SCALE GENOMIC DNA]</scope>
    <source>
        <strain evidence="2 3">DSM 9169</strain>
    </source>
</reference>
<keyword evidence="3" id="KW-1185">Reference proteome</keyword>
<dbReference type="Pfam" id="PF19348">
    <property type="entry name" value="DUF5926"/>
    <property type="match status" value="1"/>
</dbReference>
<feature type="domain" description="DUF5926" evidence="1">
    <location>
        <begin position="27"/>
        <end position="283"/>
    </location>
</feature>
<organism evidence="2 3">
    <name type="scientific">Schaalia radingae</name>
    <dbReference type="NCBI Taxonomy" id="131110"/>
    <lineage>
        <taxon>Bacteria</taxon>
        <taxon>Bacillati</taxon>
        <taxon>Actinomycetota</taxon>
        <taxon>Actinomycetes</taxon>
        <taxon>Actinomycetales</taxon>
        <taxon>Actinomycetaceae</taxon>
        <taxon>Schaalia</taxon>
    </lineage>
</organism>
<dbReference type="InterPro" id="IPR045970">
    <property type="entry name" value="DUF5926"/>
</dbReference>
<sequence>MGKASRRKKVQPGRSTYRPPIRFVERPFDGLPCESDLVAMREIIPCARMSARTTDGVEFDIVSLLPDGQGAMVRGDGRIMVGMQTRFHSGDLSHDVGGALQAALDAKDEGIVAFDVRDPAPRLQELLESAEPMELCDDFSFWFDPTEEMSEDIRSTMEQTRNELIPTQEVPGAPGMYWCEMNRNFVRYVTDEDENKLFTALARMQVAGDAHVGEGSRFVGAFRACGLAIPVFELAEGVSSDDVSKPAQNFISKLEDALNATEALTHDERRAKQGLVSRQVTIR</sequence>
<gene>
    <name evidence="2" type="ORF">SAMN04489714_2001</name>
</gene>
<name>A0ABY0VC25_9ACTO</name>
<accession>A0ABY0VC25</accession>
<evidence type="ECO:0000259" key="1">
    <source>
        <dbReference type="Pfam" id="PF19348"/>
    </source>
</evidence>
<evidence type="ECO:0000313" key="3">
    <source>
        <dbReference type="Proteomes" id="UP000198976"/>
    </source>
</evidence>
<dbReference type="Proteomes" id="UP000198976">
    <property type="component" value="Chromosome I"/>
</dbReference>
<proteinExistence type="predicted"/>
<dbReference type="EMBL" id="LT629792">
    <property type="protein sequence ID" value="SDU07363.1"/>
    <property type="molecule type" value="Genomic_DNA"/>
</dbReference>
<evidence type="ECO:0000313" key="2">
    <source>
        <dbReference type="EMBL" id="SDU07363.1"/>
    </source>
</evidence>
<protein>
    <recommendedName>
        <fullName evidence="1">DUF5926 domain-containing protein</fullName>
    </recommendedName>
</protein>